<dbReference type="InterPro" id="IPR029044">
    <property type="entry name" value="Nucleotide-diphossugar_trans"/>
</dbReference>
<evidence type="ECO:0000256" key="2">
    <source>
        <dbReference type="ARBA" id="ARBA00022676"/>
    </source>
</evidence>
<feature type="compositionally biased region" description="Basic and acidic residues" evidence="4">
    <location>
        <begin position="13"/>
        <end position="24"/>
    </location>
</feature>
<dbReference type="Proteomes" id="UP000008229">
    <property type="component" value="Chromosome"/>
</dbReference>
<dbReference type="EMBL" id="CP001854">
    <property type="protein sequence ID" value="ADB48597.1"/>
    <property type="molecule type" value="Genomic_DNA"/>
</dbReference>
<keyword evidence="8" id="KW-1185">Reference proteome</keyword>
<feature type="compositionally biased region" description="Polar residues" evidence="4">
    <location>
        <begin position="62"/>
        <end position="74"/>
    </location>
</feature>
<protein>
    <submittedName>
        <fullName evidence="7">Glycosyl transferase family 2</fullName>
    </submittedName>
</protein>
<dbReference type="eggNOG" id="COG1215">
    <property type="taxonomic scope" value="Bacteria"/>
</dbReference>
<dbReference type="KEGG" id="cwo:Cwoe_0161"/>
<dbReference type="HOGENOM" id="CLU_040921_1_0_11"/>
<proteinExistence type="inferred from homology"/>
<feature type="region of interest" description="Disordered" evidence="4">
    <location>
        <begin position="1"/>
        <end position="74"/>
    </location>
</feature>
<dbReference type="OrthoDB" id="9797391at2"/>
<keyword evidence="5" id="KW-1133">Transmembrane helix</keyword>
<keyword evidence="5" id="KW-0472">Membrane</keyword>
<name>D3F519_CONWI</name>
<keyword evidence="3 7" id="KW-0808">Transferase</keyword>
<accession>D3F519</accession>
<dbReference type="InterPro" id="IPR001173">
    <property type="entry name" value="Glyco_trans_2-like"/>
</dbReference>
<feature type="compositionally biased region" description="Low complexity" evidence="4">
    <location>
        <begin position="1"/>
        <end position="12"/>
    </location>
</feature>
<dbReference type="Gene3D" id="3.90.550.10">
    <property type="entry name" value="Spore Coat Polysaccharide Biosynthesis Protein SpsA, Chain A"/>
    <property type="match status" value="1"/>
</dbReference>
<evidence type="ECO:0000256" key="4">
    <source>
        <dbReference type="SAM" id="MobiDB-lite"/>
    </source>
</evidence>
<organism evidence="7 8">
    <name type="scientific">Conexibacter woesei (strain DSM 14684 / CCUG 47730 / CIP 108061 / JCM 11494 / NBRC 100937 / ID131577)</name>
    <dbReference type="NCBI Taxonomy" id="469383"/>
    <lineage>
        <taxon>Bacteria</taxon>
        <taxon>Bacillati</taxon>
        <taxon>Actinomycetota</taxon>
        <taxon>Thermoleophilia</taxon>
        <taxon>Solirubrobacterales</taxon>
        <taxon>Conexibacteraceae</taxon>
        <taxon>Conexibacter</taxon>
    </lineage>
</organism>
<dbReference type="CDD" id="cd06423">
    <property type="entry name" value="CESA_like"/>
    <property type="match status" value="1"/>
</dbReference>
<dbReference type="CAZy" id="GT2">
    <property type="family name" value="Glycosyltransferase Family 2"/>
</dbReference>
<dbReference type="SUPFAM" id="SSF53448">
    <property type="entry name" value="Nucleotide-diphospho-sugar transferases"/>
    <property type="match status" value="1"/>
</dbReference>
<sequence length="475" mass="53935">MAADRTTSTTDATRSRSPHEDGTKRPARRPSHPRRLRGRLGRQQRKAQQRQASGTALVPYEQPTTEAAPQPRQGISNKLTQLYWNASMAMHRFQNRPPKTRTAKIVVVVPAHNEEGTIAGVLQALLAQTRRPERIVVVADNCTDKTVEIARRFGRRVTVIETVGNRDRKVGALRMAWQQYVAYGYDYMLGVDADTILSPDSLAALEDELEESPKAGGVMARYTFDPDLGQSRWARLLVRMQRLEFASWTIDILHRKRNTYVLGGQATLFRVSALQQIVDEERRLSPWDPEAQVEDMELTWMLSTRDWETKVSATARAYAGPMLTIRSLWAQRRKWDEGMIRLLLGSKIGATTMYPWRVQLKNGINALTRGLFVLLLGTSLLIGAFEWNWIWVVPPILAALLNFKHARKVPNHTRLDLFLAGTLVMVEIYLWFRLLAWVTSWATVVVGIRRDGWARQYKAEGLPAGQTMIATGEVV</sequence>
<reference evidence="7 8" key="1">
    <citation type="journal article" date="2010" name="Stand. Genomic Sci.">
        <title>Complete genome sequence of Conexibacter woesei type strain (ID131577).</title>
        <authorList>
            <person name="Pukall R."/>
            <person name="Lapidus A."/>
            <person name="Glavina Del Rio T."/>
            <person name="Copeland A."/>
            <person name="Tice H."/>
            <person name="Cheng J.-F."/>
            <person name="Lucas S."/>
            <person name="Chen F."/>
            <person name="Nolan M."/>
            <person name="Bruce D."/>
            <person name="Goodwin L."/>
            <person name="Pitluck S."/>
            <person name="Mavromatis K."/>
            <person name="Ivanova N."/>
            <person name="Ovchinnikova G."/>
            <person name="Pati A."/>
            <person name="Chen A."/>
            <person name="Palaniappan K."/>
            <person name="Land M."/>
            <person name="Hauser L."/>
            <person name="Chang Y.-J."/>
            <person name="Jeffries C.D."/>
            <person name="Chain P."/>
            <person name="Meincke L."/>
            <person name="Sims D."/>
            <person name="Brettin T."/>
            <person name="Detter J.C."/>
            <person name="Rohde M."/>
            <person name="Goeker M."/>
            <person name="Bristow J."/>
            <person name="Eisen J.A."/>
            <person name="Markowitz V."/>
            <person name="Kyrpides N.C."/>
            <person name="Klenk H.-P."/>
            <person name="Hugenholtz P."/>
        </authorList>
    </citation>
    <scope>NUCLEOTIDE SEQUENCE [LARGE SCALE GENOMIC DNA]</scope>
    <source>
        <strain evidence="8">DSM 14684 / CIP 108061 / JCM 11494 / NBRC 100937 / ID131577</strain>
    </source>
</reference>
<reference evidence="8" key="2">
    <citation type="submission" date="2010-01" db="EMBL/GenBank/DDBJ databases">
        <title>The complete genome of Conexibacter woesei DSM 14684.</title>
        <authorList>
            <consortium name="US DOE Joint Genome Institute (JGI-PGF)"/>
            <person name="Lucas S."/>
            <person name="Copeland A."/>
            <person name="Lapidus A."/>
            <person name="Glavina del Rio T."/>
            <person name="Dalin E."/>
            <person name="Tice H."/>
            <person name="Bruce D."/>
            <person name="Goodwin L."/>
            <person name="Pitluck S."/>
            <person name="Kyrpides N."/>
            <person name="Mavromatis K."/>
            <person name="Ivanova N."/>
            <person name="Mikhailova N."/>
            <person name="Chertkov O."/>
            <person name="Brettin T."/>
            <person name="Detter J.C."/>
            <person name="Han C."/>
            <person name="Larimer F."/>
            <person name="Land M."/>
            <person name="Hauser L."/>
            <person name="Markowitz V."/>
            <person name="Cheng J.-F."/>
            <person name="Hugenholtz P."/>
            <person name="Woyke T."/>
            <person name="Wu D."/>
            <person name="Pukall R."/>
            <person name="Steenblock K."/>
            <person name="Schneider S."/>
            <person name="Klenk H.-P."/>
            <person name="Eisen J.A."/>
        </authorList>
    </citation>
    <scope>NUCLEOTIDE SEQUENCE [LARGE SCALE GENOMIC DNA]</scope>
    <source>
        <strain evidence="8">DSM 14684 / CIP 108061 / JCM 11494 / NBRC 100937 / ID131577</strain>
    </source>
</reference>
<dbReference type="PANTHER" id="PTHR43630:SF1">
    <property type="entry name" value="POLY-BETA-1,6-N-ACETYL-D-GLUCOSAMINE SYNTHASE"/>
    <property type="match status" value="1"/>
</dbReference>
<feature type="domain" description="Glycosyltransferase 2-like" evidence="6">
    <location>
        <begin position="107"/>
        <end position="277"/>
    </location>
</feature>
<feature type="transmembrane region" description="Helical" evidence="5">
    <location>
        <begin position="366"/>
        <end position="385"/>
    </location>
</feature>
<feature type="transmembrane region" description="Helical" evidence="5">
    <location>
        <begin position="428"/>
        <end position="448"/>
    </location>
</feature>
<dbReference type="AlphaFoldDB" id="D3F519"/>
<gene>
    <name evidence="7" type="ordered locus">Cwoe_0161</name>
</gene>
<dbReference type="Pfam" id="PF00535">
    <property type="entry name" value="Glycos_transf_2"/>
    <property type="match status" value="1"/>
</dbReference>
<evidence type="ECO:0000256" key="3">
    <source>
        <dbReference type="ARBA" id="ARBA00022679"/>
    </source>
</evidence>
<dbReference type="GO" id="GO:0016757">
    <property type="term" value="F:glycosyltransferase activity"/>
    <property type="evidence" value="ECO:0007669"/>
    <property type="project" value="UniProtKB-KW"/>
</dbReference>
<dbReference type="RefSeq" id="WP_012931650.1">
    <property type="nucleotide sequence ID" value="NC_013739.1"/>
</dbReference>
<dbReference type="STRING" id="469383.Cwoe_0161"/>
<dbReference type="PANTHER" id="PTHR43630">
    <property type="entry name" value="POLY-BETA-1,6-N-ACETYL-D-GLUCOSAMINE SYNTHASE"/>
    <property type="match status" value="1"/>
</dbReference>
<evidence type="ECO:0000259" key="6">
    <source>
        <dbReference type="Pfam" id="PF00535"/>
    </source>
</evidence>
<feature type="compositionally biased region" description="Basic residues" evidence="4">
    <location>
        <begin position="25"/>
        <end position="48"/>
    </location>
</feature>
<evidence type="ECO:0000313" key="8">
    <source>
        <dbReference type="Proteomes" id="UP000008229"/>
    </source>
</evidence>
<comment type="similarity">
    <text evidence="1">Belongs to the glycosyltransferase 2 family.</text>
</comment>
<evidence type="ECO:0000313" key="7">
    <source>
        <dbReference type="EMBL" id="ADB48597.1"/>
    </source>
</evidence>
<keyword evidence="2" id="KW-0328">Glycosyltransferase</keyword>
<evidence type="ECO:0000256" key="1">
    <source>
        <dbReference type="ARBA" id="ARBA00006739"/>
    </source>
</evidence>
<keyword evidence="5" id="KW-0812">Transmembrane</keyword>
<evidence type="ECO:0000256" key="5">
    <source>
        <dbReference type="SAM" id="Phobius"/>
    </source>
</evidence>